<reference evidence="1" key="1">
    <citation type="submission" date="2022-03" db="EMBL/GenBank/DDBJ databases">
        <title>Gramella crocea sp. nov., isolated from activated sludge of a seafood processing plant.</title>
        <authorList>
            <person name="Zhang X."/>
        </authorList>
    </citation>
    <scope>NUCLEOTIDE SEQUENCE</scope>
    <source>
        <strain evidence="1">YJ019</strain>
    </source>
</reference>
<accession>A0A9X1V536</accession>
<gene>
    <name evidence="1" type="ORF">ML462_14830</name>
</gene>
<dbReference type="AlphaFoldDB" id="A0A9X1V536"/>
<dbReference type="EMBL" id="JAKVTV010000006">
    <property type="protein sequence ID" value="MCH4824445.1"/>
    <property type="molecule type" value="Genomic_DNA"/>
</dbReference>
<protein>
    <submittedName>
        <fullName evidence="1">DUF4403 family protein</fullName>
    </submittedName>
</protein>
<evidence type="ECO:0000313" key="2">
    <source>
        <dbReference type="Proteomes" id="UP001139226"/>
    </source>
</evidence>
<sequence>MYLKDEFSDQNINITVPVIISYNTLDKYLRQKLIGEIISKENSEGKKSNYAQILDVSIEKSDQEDFDLKLNLSLQTLTSLFKNKQVNIHFHAALELDRELQHISLRDFEVDGKTKNWFADQLLETVMNKWMYGKLKQKMNFDLLPHIEEKISGLNDKLENKLEAKDGVHLIGSLDKIEISNLKAGENELWISVSVTGTGLVELEKLEM</sequence>
<comment type="caution">
    <text evidence="1">The sequence shown here is derived from an EMBL/GenBank/DDBJ whole genome shotgun (WGS) entry which is preliminary data.</text>
</comment>
<dbReference type="RefSeq" id="WP_240714613.1">
    <property type="nucleotide sequence ID" value="NZ_JAKVTV010000006.1"/>
</dbReference>
<evidence type="ECO:0000313" key="1">
    <source>
        <dbReference type="EMBL" id="MCH4824445.1"/>
    </source>
</evidence>
<dbReference type="InterPro" id="IPR025515">
    <property type="entry name" value="DUF4403"/>
</dbReference>
<organism evidence="1 2">
    <name type="scientific">Christiangramia lutea</name>
    <dbReference type="NCBI Taxonomy" id="1607951"/>
    <lineage>
        <taxon>Bacteria</taxon>
        <taxon>Pseudomonadati</taxon>
        <taxon>Bacteroidota</taxon>
        <taxon>Flavobacteriia</taxon>
        <taxon>Flavobacteriales</taxon>
        <taxon>Flavobacteriaceae</taxon>
        <taxon>Christiangramia</taxon>
    </lineage>
</organism>
<dbReference type="Pfam" id="PF14356">
    <property type="entry name" value="DUF4403"/>
    <property type="match status" value="1"/>
</dbReference>
<dbReference type="Proteomes" id="UP001139226">
    <property type="component" value="Unassembled WGS sequence"/>
</dbReference>
<keyword evidence="2" id="KW-1185">Reference proteome</keyword>
<proteinExistence type="predicted"/>
<name>A0A9X1V536_9FLAO</name>